<dbReference type="Pfam" id="PF00474">
    <property type="entry name" value="SSF"/>
    <property type="match status" value="1"/>
</dbReference>
<dbReference type="GO" id="GO:0005886">
    <property type="term" value="C:plasma membrane"/>
    <property type="evidence" value="ECO:0007669"/>
    <property type="project" value="UniProtKB-SubCell"/>
</dbReference>
<gene>
    <name evidence="13" type="ORF">Bpfe_029346</name>
</gene>
<dbReference type="AlphaFoldDB" id="A0AAD8EUU8"/>
<evidence type="ECO:0000256" key="5">
    <source>
        <dbReference type="ARBA" id="ARBA00022692"/>
    </source>
</evidence>
<feature type="transmembrane region" description="Helical" evidence="12">
    <location>
        <begin position="240"/>
        <end position="258"/>
    </location>
</feature>
<evidence type="ECO:0000256" key="2">
    <source>
        <dbReference type="ARBA" id="ARBA00006434"/>
    </source>
</evidence>
<keyword evidence="14" id="KW-1185">Reference proteome</keyword>
<keyword evidence="3" id="KW-0813">Transport</keyword>
<feature type="transmembrane region" description="Helical" evidence="12">
    <location>
        <begin position="13"/>
        <end position="32"/>
    </location>
</feature>
<dbReference type="EMBL" id="JASAOG010000283">
    <property type="protein sequence ID" value="KAK0041207.1"/>
    <property type="molecule type" value="Genomic_DNA"/>
</dbReference>
<evidence type="ECO:0000256" key="3">
    <source>
        <dbReference type="ARBA" id="ARBA00022448"/>
    </source>
</evidence>
<dbReference type="InterPro" id="IPR051163">
    <property type="entry name" value="Sodium:Solute_Symporter_SSF"/>
</dbReference>
<feature type="transmembrane region" description="Helical" evidence="12">
    <location>
        <begin position="52"/>
        <end position="71"/>
    </location>
</feature>
<accession>A0AAD8EUU8</accession>
<evidence type="ECO:0000256" key="8">
    <source>
        <dbReference type="ARBA" id="ARBA00023065"/>
    </source>
</evidence>
<evidence type="ECO:0000313" key="13">
    <source>
        <dbReference type="EMBL" id="KAK0041207.1"/>
    </source>
</evidence>
<dbReference type="Proteomes" id="UP001233172">
    <property type="component" value="Unassembled WGS sequence"/>
</dbReference>
<keyword evidence="5 12" id="KW-0812">Transmembrane</keyword>
<dbReference type="CDD" id="cd11492">
    <property type="entry name" value="SLC5sbd_NIS-SMVT"/>
    <property type="match status" value="1"/>
</dbReference>
<keyword evidence="9 12" id="KW-0472">Membrane</keyword>
<dbReference type="InterPro" id="IPR001734">
    <property type="entry name" value="Na/solute_symporter"/>
</dbReference>
<dbReference type="PANTHER" id="PTHR42985:SF40">
    <property type="entry name" value="LD47995P-RELATED"/>
    <property type="match status" value="1"/>
</dbReference>
<feature type="transmembrane region" description="Helical" evidence="12">
    <location>
        <begin position="83"/>
        <end position="108"/>
    </location>
</feature>
<dbReference type="PROSITE" id="PS50283">
    <property type="entry name" value="NA_SOLUT_SYMP_3"/>
    <property type="match status" value="1"/>
</dbReference>
<comment type="similarity">
    <text evidence="2 11">Belongs to the sodium:solute symporter (SSF) (TC 2.A.21) family.</text>
</comment>
<sequence>MFVVHNSFGILDYIVFAATLVVAMGIGLWFAVRGGGQKTQDEYLKASRSMSVVPVAISILVSFFSAILILGTPAEMYMQGTEFYISTIGLILGIILASVLFVPLIYPLKLTSVFEYLEIRFRSRTARLVGTLMMFTNQILYIGVASFAPAIAFEAVTGIPVWATLVTTGFVATIYTTIGGIKAVIWTDVFQAFIMMAGIMSILIQGTIKVGSWSRVWEISQKWERIKFVNFDPDPRVRHTFWNLVLAQICMSCSIYGISQPSVQRYSSLPTIRHATQSVLLNIIGVFLLLTLTCMSGLALFAFYADQNCNPLGQSLVSNPNQLVPYFVMENLGYPGIPGLFIACLFSGALSSVSSSLNALGAITWEDILKPRFEKTLTESQKTFLTKIIVLIFGVVSIGISFLATQLEGSVVQISLSLTGASSGPLTGMFFLGAFFPWTNSYGAISGALVGFALTSWMSIGSFVNGVRLPFKPFPNGTCPSVNVGTFQTTIMSHLTHVTTTAATVSKALQSNALNTRSALDDFYSVSYAWFPTVGMSSTIVVGLVVSFITGPNKLNDVPTKYVISLADRLCCFCPARWRFWLNCKREVKKPEEIFYEETKKEVCIDTDVDMTKTRIKQIIADVKHPKKQFTLEQM</sequence>
<dbReference type="GO" id="GO:0015293">
    <property type="term" value="F:symporter activity"/>
    <property type="evidence" value="ECO:0007669"/>
    <property type="project" value="TreeGrafter"/>
</dbReference>
<comment type="subcellular location">
    <subcellularLocation>
        <location evidence="1">Cell membrane</location>
        <topology evidence="1">Multi-pass membrane protein</topology>
    </subcellularLocation>
</comment>
<evidence type="ECO:0000256" key="10">
    <source>
        <dbReference type="ARBA" id="ARBA00023201"/>
    </source>
</evidence>
<dbReference type="NCBIfam" id="TIGR00813">
    <property type="entry name" value="sss"/>
    <property type="match status" value="1"/>
</dbReference>
<feature type="transmembrane region" description="Helical" evidence="12">
    <location>
        <begin position="411"/>
        <end position="435"/>
    </location>
</feature>
<proteinExistence type="inferred from homology"/>
<evidence type="ECO:0000256" key="11">
    <source>
        <dbReference type="RuleBase" id="RU362091"/>
    </source>
</evidence>
<keyword evidence="10" id="KW-0739">Sodium transport</keyword>
<feature type="transmembrane region" description="Helical" evidence="12">
    <location>
        <begin position="190"/>
        <end position="208"/>
    </location>
</feature>
<feature type="transmembrane region" description="Helical" evidence="12">
    <location>
        <begin position="159"/>
        <end position="178"/>
    </location>
</feature>
<feature type="transmembrane region" description="Helical" evidence="12">
    <location>
        <begin position="384"/>
        <end position="405"/>
    </location>
</feature>
<dbReference type="PANTHER" id="PTHR42985">
    <property type="entry name" value="SODIUM-COUPLED MONOCARBOXYLATE TRANSPORTER"/>
    <property type="match status" value="1"/>
</dbReference>
<evidence type="ECO:0000256" key="6">
    <source>
        <dbReference type="ARBA" id="ARBA00022989"/>
    </source>
</evidence>
<feature type="transmembrane region" description="Helical" evidence="12">
    <location>
        <begin position="528"/>
        <end position="549"/>
    </location>
</feature>
<evidence type="ECO:0000256" key="1">
    <source>
        <dbReference type="ARBA" id="ARBA00004651"/>
    </source>
</evidence>
<evidence type="ECO:0000256" key="4">
    <source>
        <dbReference type="ARBA" id="ARBA00022475"/>
    </source>
</evidence>
<dbReference type="GO" id="GO:0006814">
    <property type="term" value="P:sodium ion transport"/>
    <property type="evidence" value="ECO:0007669"/>
    <property type="project" value="UniProtKB-KW"/>
</dbReference>
<reference evidence="13" key="1">
    <citation type="journal article" date="2023" name="PLoS Negl. Trop. Dis.">
        <title>A genome sequence for Biomphalaria pfeifferi, the major vector snail for the human-infecting parasite Schistosoma mansoni.</title>
        <authorList>
            <person name="Bu L."/>
            <person name="Lu L."/>
            <person name="Laidemitt M.R."/>
            <person name="Zhang S.M."/>
            <person name="Mutuku M."/>
            <person name="Mkoji G."/>
            <person name="Steinauer M."/>
            <person name="Loker E.S."/>
        </authorList>
    </citation>
    <scope>NUCLEOTIDE SEQUENCE</scope>
    <source>
        <strain evidence="13">KasaAsao</strain>
    </source>
</reference>
<protein>
    <submittedName>
        <fullName evidence="13">Sodium-coupled monocarboxylate transporter 1</fullName>
    </submittedName>
</protein>
<name>A0AAD8EUU8_BIOPF</name>
<evidence type="ECO:0000313" key="14">
    <source>
        <dbReference type="Proteomes" id="UP001233172"/>
    </source>
</evidence>
<keyword evidence="4" id="KW-1003">Cell membrane</keyword>
<comment type="caution">
    <text evidence="13">The sequence shown here is derived from an EMBL/GenBank/DDBJ whole genome shotgun (WGS) entry which is preliminary data.</text>
</comment>
<evidence type="ECO:0000256" key="7">
    <source>
        <dbReference type="ARBA" id="ARBA00023053"/>
    </source>
</evidence>
<keyword evidence="8" id="KW-0406">Ion transport</keyword>
<evidence type="ECO:0000256" key="9">
    <source>
        <dbReference type="ARBA" id="ARBA00023136"/>
    </source>
</evidence>
<feature type="transmembrane region" description="Helical" evidence="12">
    <location>
        <begin position="128"/>
        <end position="153"/>
    </location>
</feature>
<evidence type="ECO:0000256" key="12">
    <source>
        <dbReference type="SAM" id="Phobius"/>
    </source>
</evidence>
<dbReference type="Gene3D" id="1.20.1730.10">
    <property type="entry name" value="Sodium/glucose cotransporter"/>
    <property type="match status" value="1"/>
</dbReference>
<feature type="transmembrane region" description="Helical" evidence="12">
    <location>
        <begin position="279"/>
        <end position="305"/>
    </location>
</feature>
<reference evidence="13" key="2">
    <citation type="submission" date="2023-04" db="EMBL/GenBank/DDBJ databases">
        <authorList>
            <person name="Bu L."/>
            <person name="Lu L."/>
            <person name="Laidemitt M.R."/>
            <person name="Zhang S.M."/>
            <person name="Mutuku M."/>
            <person name="Mkoji G."/>
            <person name="Steinauer M."/>
            <person name="Loker E.S."/>
        </authorList>
    </citation>
    <scope>NUCLEOTIDE SEQUENCE</scope>
    <source>
        <strain evidence="13">KasaAsao</strain>
        <tissue evidence="13">Whole Snail</tissue>
    </source>
</reference>
<dbReference type="InterPro" id="IPR038377">
    <property type="entry name" value="Na/Glc_symporter_sf"/>
</dbReference>
<organism evidence="13 14">
    <name type="scientific">Biomphalaria pfeifferi</name>
    <name type="common">Bloodfluke planorb</name>
    <name type="synonym">Freshwater snail</name>
    <dbReference type="NCBI Taxonomy" id="112525"/>
    <lineage>
        <taxon>Eukaryota</taxon>
        <taxon>Metazoa</taxon>
        <taxon>Spiralia</taxon>
        <taxon>Lophotrochozoa</taxon>
        <taxon>Mollusca</taxon>
        <taxon>Gastropoda</taxon>
        <taxon>Heterobranchia</taxon>
        <taxon>Euthyneura</taxon>
        <taxon>Panpulmonata</taxon>
        <taxon>Hygrophila</taxon>
        <taxon>Lymnaeoidea</taxon>
        <taxon>Planorbidae</taxon>
        <taxon>Biomphalaria</taxon>
    </lineage>
</organism>
<keyword evidence="6 12" id="KW-1133">Transmembrane helix</keyword>
<feature type="transmembrane region" description="Helical" evidence="12">
    <location>
        <begin position="339"/>
        <end position="363"/>
    </location>
</feature>
<keyword evidence="7" id="KW-0915">Sodium</keyword>
<feature type="transmembrane region" description="Helical" evidence="12">
    <location>
        <begin position="442"/>
        <end position="464"/>
    </location>
</feature>